<protein>
    <submittedName>
        <fullName evidence="3">Uncharacterized protein</fullName>
    </submittedName>
</protein>
<dbReference type="InterPro" id="IPR021842">
    <property type="entry name" value="DUF3435"/>
</dbReference>
<evidence type="ECO:0000256" key="2">
    <source>
        <dbReference type="SAM" id="Phobius"/>
    </source>
</evidence>
<keyword evidence="2" id="KW-1133">Transmembrane helix</keyword>
<dbReference type="PANTHER" id="PTHR37535:SF2">
    <property type="entry name" value="FINGER DOMAIN PROTEIN, PUTATIVE (AFU_ORTHOLOGUE AFUA_6G09300)-RELATED"/>
    <property type="match status" value="1"/>
</dbReference>
<comment type="caution">
    <text evidence="3">The sequence shown here is derived from an EMBL/GenBank/DDBJ whole genome shotgun (WGS) entry which is preliminary data.</text>
</comment>
<dbReference type="EMBL" id="WVTA01000017">
    <property type="protein sequence ID" value="KAK3201028.1"/>
    <property type="molecule type" value="Genomic_DNA"/>
</dbReference>
<feature type="transmembrane region" description="Helical" evidence="2">
    <location>
        <begin position="264"/>
        <end position="287"/>
    </location>
</feature>
<keyword evidence="4" id="KW-1185">Reference proteome</keyword>
<dbReference type="Pfam" id="PF11917">
    <property type="entry name" value="DUF3435"/>
    <property type="match status" value="1"/>
</dbReference>
<accession>A0AAN6LQ31</accession>
<dbReference type="PANTHER" id="PTHR37535">
    <property type="entry name" value="FLUG DOMAIN PROTEIN"/>
    <property type="match status" value="1"/>
</dbReference>
<keyword evidence="2" id="KW-0812">Transmembrane</keyword>
<sequence>MRSSTGCRGRPVHTKQSDSAAESPLPENGSHPSSRRSPSVTKLDADGEEIMKNIAKFEAQGKTKRKHSKTTKDLWKREAGHWNKYCSTVEKETKKSPVEMLLACKPSWFKAYLEWRQKKCRFEEESTLTSYWKRISLYYQDEAGKRIDPNILDDICNFIPTLGLKKTVKEKLAMFVQDLCPIHHALWVDDNKPRHGYVRVVISLLLILSAATATRPQALLELRFRDVELIKVRTIEDPGRATIIANVNLEKVKNKDRSGRPKKFSFRLESLPCFCIVMFFLALGFFFKAFRYDFADVQEIFDLCVPAERKVLRLKWKQDLLDRPIFCDFKSTPTGTCLLEWKAFAYGKYRDIFVWLGLVAGFEQRLELYQLRRASGRNINLACNSVERNQVMGHLGDVYEKYYTPTHIARDFQSIYFGTPSQDELILSVARMGLSRDQRAPTELNEAQLDEVWNDPELVRLREERELYRKQLHDHGYSPAATGKGTALFENYEETKRKIANTNQKLRKQQLKQIIRDFHDSIDTIEITKQMSGHTAADILTPPAIEFELQERAAIANMLFTPIQDDTTRVKFVCALIKLCRRQETRQSKASKRKDTEWDAYADGNSSKRIKIAKGI</sequence>
<evidence type="ECO:0000256" key="1">
    <source>
        <dbReference type="SAM" id="MobiDB-lite"/>
    </source>
</evidence>
<dbReference type="Proteomes" id="UP001280581">
    <property type="component" value="Unassembled WGS sequence"/>
</dbReference>
<evidence type="ECO:0000313" key="4">
    <source>
        <dbReference type="Proteomes" id="UP001280581"/>
    </source>
</evidence>
<name>A0AAN6LQ31_9PLEO</name>
<feature type="compositionally biased region" description="Polar residues" evidence="1">
    <location>
        <begin position="30"/>
        <end position="40"/>
    </location>
</feature>
<feature type="region of interest" description="Disordered" evidence="1">
    <location>
        <begin position="1"/>
        <end position="45"/>
    </location>
</feature>
<evidence type="ECO:0000313" key="3">
    <source>
        <dbReference type="EMBL" id="KAK3201028.1"/>
    </source>
</evidence>
<reference evidence="3 4" key="1">
    <citation type="submission" date="2021-02" db="EMBL/GenBank/DDBJ databases">
        <title>Genome assembly of Pseudopithomyces chartarum.</title>
        <authorList>
            <person name="Jauregui R."/>
            <person name="Singh J."/>
            <person name="Voisey C."/>
        </authorList>
    </citation>
    <scope>NUCLEOTIDE SEQUENCE [LARGE SCALE GENOMIC DNA]</scope>
    <source>
        <strain evidence="3 4">AGR01</strain>
    </source>
</reference>
<keyword evidence="2" id="KW-0472">Membrane</keyword>
<gene>
    <name evidence="3" type="ORF">GRF29_213g760530</name>
</gene>
<organism evidence="3 4">
    <name type="scientific">Pseudopithomyces chartarum</name>
    <dbReference type="NCBI Taxonomy" id="1892770"/>
    <lineage>
        <taxon>Eukaryota</taxon>
        <taxon>Fungi</taxon>
        <taxon>Dikarya</taxon>
        <taxon>Ascomycota</taxon>
        <taxon>Pezizomycotina</taxon>
        <taxon>Dothideomycetes</taxon>
        <taxon>Pleosporomycetidae</taxon>
        <taxon>Pleosporales</taxon>
        <taxon>Massarineae</taxon>
        <taxon>Didymosphaeriaceae</taxon>
        <taxon>Pseudopithomyces</taxon>
    </lineage>
</organism>
<proteinExistence type="predicted"/>
<dbReference type="AlphaFoldDB" id="A0AAN6LQ31"/>